<dbReference type="RefSeq" id="WP_072913752.1">
    <property type="nucleotide sequence ID" value="NZ_FQYQ01000005.1"/>
</dbReference>
<protein>
    <submittedName>
        <fullName evidence="3">Uncharacterized protein</fullName>
    </submittedName>
</protein>
<dbReference type="AlphaFoldDB" id="A0A1M6DXD6"/>
<gene>
    <name evidence="3" type="ORF">SAMN02745725_01070</name>
</gene>
<reference evidence="3 4" key="1">
    <citation type="submission" date="2016-11" db="EMBL/GenBank/DDBJ databases">
        <authorList>
            <person name="Jaros S."/>
            <person name="Januszkiewicz K."/>
            <person name="Wedrychowicz H."/>
        </authorList>
    </citation>
    <scope>NUCLEOTIDE SEQUENCE [LARGE SCALE GENOMIC DNA]</scope>
    <source>
        <strain evidence="3 4">DSM 14809</strain>
    </source>
</reference>
<feature type="region of interest" description="Disordered" evidence="1">
    <location>
        <begin position="32"/>
        <end position="53"/>
    </location>
</feature>
<name>A0A1M6DXD6_PSEXY</name>
<evidence type="ECO:0000313" key="3">
    <source>
        <dbReference type="EMBL" id="SHI77906.1"/>
    </source>
</evidence>
<sequence>MCRVRKILALVMAGALVTGLFGCGASEQATASQTETIETEASEEASEEADNITSESANIPAYEYPGPELFYSVLYKYINDEFAANYDSADVAIPIVNIIYQDESNKEDIKVYGDFWYMNYDLEGDTLECVSGGSYPGCIHIKTTDEGYSVTSMDIVEDGSNYLDSAKEIFGEHFDDFEKVSSDDEAREKVRAQIISNYVFANDLNIKAYQDQGWDPVTLPEQNIDSFYSILD</sequence>
<feature type="signal peptide" evidence="2">
    <location>
        <begin position="1"/>
        <end position="31"/>
    </location>
</feature>
<evidence type="ECO:0000256" key="2">
    <source>
        <dbReference type="SAM" id="SignalP"/>
    </source>
</evidence>
<evidence type="ECO:0000256" key="1">
    <source>
        <dbReference type="SAM" id="MobiDB-lite"/>
    </source>
</evidence>
<dbReference type="PROSITE" id="PS51257">
    <property type="entry name" value="PROKAR_LIPOPROTEIN"/>
    <property type="match status" value="1"/>
</dbReference>
<feature type="chain" id="PRO_5012567767" evidence="2">
    <location>
        <begin position="32"/>
        <end position="232"/>
    </location>
</feature>
<dbReference type="EMBL" id="FQYQ01000005">
    <property type="protein sequence ID" value="SHI77906.1"/>
    <property type="molecule type" value="Genomic_DNA"/>
</dbReference>
<proteinExistence type="predicted"/>
<evidence type="ECO:0000313" key="4">
    <source>
        <dbReference type="Proteomes" id="UP000184185"/>
    </source>
</evidence>
<dbReference type="OrthoDB" id="2004094at2"/>
<organism evidence="3 4">
    <name type="scientific">Pseudobutyrivibrio xylanivorans DSM 14809</name>
    <dbReference type="NCBI Taxonomy" id="1123012"/>
    <lineage>
        <taxon>Bacteria</taxon>
        <taxon>Bacillati</taxon>
        <taxon>Bacillota</taxon>
        <taxon>Clostridia</taxon>
        <taxon>Lachnospirales</taxon>
        <taxon>Lachnospiraceae</taxon>
        <taxon>Pseudobutyrivibrio</taxon>
    </lineage>
</organism>
<dbReference type="Proteomes" id="UP000184185">
    <property type="component" value="Unassembled WGS sequence"/>
</dbReference>
<accession>A0A1M6DXD6</accession>
<keyword evidence="2" id="KW-0732">Signal</keyword>
<keyword evidence="4" id="KW-1185">Reference proteome</keyword>
<feature type="compositionally biased region" description="Acidic residues" evidence="1">
    <location>
        <begin position="37"/>
        <end position="50"/>
    </location>
</feature>